<feature type="binding site" evidence="5">
    <location>
        <position position="114"/>
    </location>
    <ligand>
        <name>S-adenosyl-L-methionine</name>
        <dbReference type="ChEBI" id="CHEBI:59789"/>
    </ligand>
</feature>
<dbReference type="NCBIfam" id="NF000990">
    <property type="entry name" value="PRK00103.2-4"/>
    <property type="match status" value="1"/>
</dbReference>
<sequence length="166" mass="19466">MCINQNNRRMKTILLVVGRTVEQHYITAINDYIQRTKRYITFDMEVIPELKNTKSLSMEVQKEKEGELILKSLQPGDVIVLLDEHGKEMRSLEFADYMKRKMNTVNKRLVFIIGGPYGFSEKVYQAANEKISMSKMTFSHQMIRLIFVEQIYRAMTILNGGPYHHE</sequence>
<evidence type="ECO:0000313" key="6">
    <source>
        <dbReference type="EMBL" id="CUP42146.1"/>
    </source>
</evidence>
<name>A0A174N396_9BACE</name>
<dbReference type="Proteomes" id="UP000095725">
    <property type="component" value="Unassembled WGS sequence"/>
</dbReference>
<dbReference type="InterPro" id="IPR029026">
    <property type="entry name" value="tRNA_m1G_MTases_N"/>
</dbReference>
<dbReference type="InterPro" id="IPR029028">
    <property type="entry name" value="Alpha/beta_knot_MTases"/>
</dbReference>
<dbReference type="EC" id="2.1.1.177" evidence="5"/>
<dbReference type="Proteomes" id="UP000095657">
    <property type="component" value="Unassembled WGS sequence"/>
</dbReference>
<keyword evidence="1 5" id="KW-0489">Methyltransferase</keyword>
<comment type="similarity">
    <text evidence="4 5">Belongs to the RNA methyltransferase RlmH family.</text>
</comment>
<dbReference type="STRING" id="47678.ERS852494_02228"/>
<comment type="function">
    <text evidence="5">Specifically methylates the pseudouridine at position 1915 (m3Psi1915) in 23S rRNA.</text>
</comment>
<gene>
    <name evidence="5 6" type="primary">rlmH</name>
    <name evidence="6" type="ORF">ERS852494_02228</name>
    <name evidence="7" type="ORF">ERS852558_01207</name>
</gene>
<dbReference type="Gene3D" id="3.40.1280.10">
    <property type="match status" value="1"/>
</dbReference>
<organism evidence="6 8">
    <name type="scientific">Bacteroides caccae</name>
    <dbReference type="NCBI Taxonomy" id="47678"/>
    <lineage>
        <taxon>Bacteria</taxon>
        <taxon>Pseudomonadati</taxon>
        <taxon>Bacteroidota</taxon>
        <taxon>Bacteroidia</taxon>
        <taxon>Bacteroidales</taxon>
        <taxon>Bacteroidaceae</taxon>
        <taxon>Bacteroides</taxon>
    </lineage>
</organism>
<evidence type="ECO:0000313" key="7">
    <source>
        <dbReference type="EMBL" id="CUP86797.1"/>
    </source>
</evidence>
<dbReference type="AlphaFoldDB" id="A0A174N396"/>
<feature type="binding site" evidence="5">
    <location>
        <begin position="133"/>
        <end position="138"/>
    </location>
    <ligand>
        <name>S-adenosyl-L-methionine</name>
        <dbReference type="ChEBI" id="CHEBI:59789"/>
    </ligand>
</feature>
<evidence type="ECO:0000256" key="3">
    <source>
        <dbReference type="ARBA" id="ARBA00022691"/>
    </source>
</evidence>
<evidence type="ECO:0000256" key="2">
    <source>
        <dbReference type="ARBA" id="ARBA00022679"/>
    </source>
</evidence>
<evidence type="ECO:0000256" key="1">
    <source>
        <dbReference type="ARBA" id="ARBA00022603"/>
    </source>
</evidence>
<proteinExistence type="inferred from homology"/>
<comment type="subunit">
    <text evidence="5">Homodimer.</text>
</comment>
<evidence type="ECO:0000256" key="4">
    <source>
        <dbReference type="ARBA" id="ARBA00038303"/>
    </source>
</evidence>
<comment type="catalytic activity">
    <reaction evidence="5">
        <text>pseudouridine(1915) in 23S rRNA + S-adenosyl-L-methionine = N(3)-methylpseudouridine(1915) in 23S rRNA + S-adenosyl-L-homocysteine + H(+)</text>
        <dbReference type="Rhea" id="RHEA:42752"/>
        <dbReference type="Rhea" id="RHEA-COMP:10221"/>
        <dbReference type="Rhea" id="RHEA-COMP:10222"/>
        <dbReference type="ChEBI" id="CHEBI:15378"/>
        <dbReference type="ChEBI" id="CHEBI:57856"/>
        <dbReference type="ChEBI" id="CHEBI:59789"/>
        <dbReference type="ChEBI" id="CHEBI:65314"/>
        <dbReference type="ChEBI" id="CHEBI:74486"/>
        <dbReference type="EC" id="2.1.1.177"/>
    </reaction>
</comment>
<dbReference type="GO" id="GO:0005737">
    <property type="term" value="C:cytoplasm"/>
    <property type="evidence" value="ECO:0007669"/>
    <property type="project" value="UniProtKB-SubCell"/>
</dbReference>
<dbReference type="SUPFAM" id="SSF75217">
    <property type="entry name" value="alpha/beta knot"/>
    <property type="match status" value="1"/>
</dbReference>
<dbReference type="PIRSF" id="PIRSF004505">
    <property type="entry name" value="MT_bac"/>
    <property type="match status" value="1"/>
</dbReference>
<evidence type="ECO:0000256" key="5">
    <source>
        <dbReference type="HAMAP-Rule" id="MF_00658"/>
    </source>
</evidence>
<feature type="binding site" evidence="5">
    <location>
        <position position="82"/>
    </location>
    <ligand>
        <name>S-adenosyl-L-methionine</name>
        <dbReference type="ChEBI" id="CHEBI:59789"/>
    </ligand>
</feature>
<accession>A0A174N396</accession>
<dbReference type="CDD" id="cd18081">
    <property type="entry name" value="RlmH-like"/>
    <property type="match status" value="1"/>
</dbReference>
<dbReference type="EMBL" id="CZAI01000004">
    <property type="protein sequence ID" value="CUP42146.1"/>
    <property type="molecule type" value="Genomic_DNA"/>
</dbReference>
<keyword evidence="5" id="KW-0963">Cytoplasm</keyword>
<dbReference type="GO" id="GO:0070038">
    <property type="term" value="F:rRNA (pseudouridine-N3-)-methyltransferase activity"/>
    <property type="evidence" value="ECO:0007669"/>
    <property type="project" value="UniProtKB-UniRule"/>
</dbReference>
<dbReference type="EMBL" id="CZBL01000003">
    <property type="protein sequence ID" value="CUP86797.1"/>
    <property type="molecule type" value="Genomic_DNA"/>
</dbReference>
<reference evidence="8 9" key="1">
    <citation type="submission" date="2015-09" db="EMBL/GenBank/DDBJ databases">
        <authorList>
            <consortium name="Pathogen Informatics"/>
        </authorList>
    </citation>
    <scope>NUCLEOTIDE SEQUENCE [LARGE SCALE GENOMIC DNA]</scope>
    <source>
        <strain evidence="6 8">2789STDY5834880</strain>
        <strain evidence="7 9">2789STDY5834946</strain>
    </source>
</reference>
<keyword evidence="5" id="KW-0698">rRNA processing</keyword>
<keyword evidence="2 5" id="KW-0808">Transferase</keyword>
<keyword evidence="3 5" id="KW-0949">S-adenosyl-L-methionine</keyword>
<evidence type="ECO:0000313" key="8">
    <source>
        <dbReference type="Proteomes" id="UP000095657"/>
    </source>
</evidence>
<dbReference type="PANTHER" id="PTHR33603">
    <property type="entry name" value="METHYLTRANSFERASE"/>
    <property type="match status" value="1"/>
</dbReference>
<dbReference type="InterPro" id="IPR003742">
    <property type="entry name" value="RlmH-like"/>
</dbReference>
<comment type="subcellular location">
    <subcellularLocation>
        <location evidence="5">Cytoplasm</location>
    </subcellularLocation>
</comment>
<protein>
    <recommendedName>
        <fullName evidence="5">Ribosomal RNA large subunit methyltransferase H</fullName>
        <ecNumber evidence="5">2.1.1.177</ecNumber>
    </recommendedName>
    <alternativeName>
        <fullName evidence="5">23S rRNA (pseudouridine1915-N3)-methyltransferase</fullName>
    </alternativeName>
    <alternativeName>
        <fullName evidence="5">23S rRNA m3Psi1915 methyltransferase</fullName>
    </alternativeName>
    <alternativeName>
        <fullName evidence="5">rRNA (pseudouridine-N3-)-methyltransferase RlmH</fullName>
    </alternativeName>
</protein>
<evidence type="ECO:0000313" key="9">
    <source>
        <dbReference type="Proteomes" id="UP000095725"/>
    </source>
</evidence>
<dbReference type="PANTHER" id="PTHR33603:SF1">
    <property type="entry name" value="RIBOSOMAL RNA LARGE SUBUNIT METHYLTRANSFERASE H"/>
    <property type="match status" value="1"/>
</dbReference>
<dbReference type="Pfam" id="PF02590">
    <property type="entry name" value="SPOUT_MTase"/>
    <property type="match status" value="1"/>
</dbReference>
<dbReference type="HAMAP" id="MF_00658">
    <property type="entry name" value="23SrRNA_methyltr_H"/>
    <property type="match status" value="1"/>
</dbReference>